<name>D7EAL3_METEZ</name>
<keyword evidence="4 5" id="KW-0143">Chaperone</keyword>
<comment type="similarity">
    <text evidence="1 5 6">Belongs to the chaperonin (HSP60) family.</text>
</comment>
<dbReference type="KEGG" id="mev:Metev_2186"/>
<dbReference type="RefSeq" id="WP_013195577.1">
    <property type="nucleotide sequence ID" value="NC_014253.1"/>
</dbReference>
<gene>
    <name evidence="5" type="primary">groEL</name>
    <name evidence="5" type="synonym">groL</name>
    <name evidence="7" type="ordered locus">Metev_2186</name>
</gene>
<dbReference type="GO" id="GO:0005737">
    <property type="term" value="C:cytoplasm"/>
    <property type="evidence" value="ECO:0007669"/>
    <property type="project" value="UniProtKB-SubCell"/>
</dbReference>
<dbReference type="SUPFAM" id="SSF52029">
    <property type="entry name" value="GroEL apical domain-like"/>
    <property type="match status" value="1"/>
</dbReference>
<evidence type="ECO:0000313" key="8">
    <source>
        <dbReference type="Proteomes" id="UP000000391"/>
    </source>
</evidence>
<dbReference type="HAMAP" id="MF_00600">
    <property type="entry name" value="CH60"/>
    <property type="match status" value="1"/>
</dbReference>
<keyword evidence="5" id="KW-0413">Isomerase</keyword>
<proteinExistence type="inferred from homology"/>
<evidence type="ECO:0000256" key="1">
    <source>
        <dbReference type="ARBA" id="ARBA00006607"/>
    </source>
</evidence>
<keyword evidence="2 5" id="KW-0547">Nucleotide-binding</keyword>
<dbReference type="EC" id="5.6.1.7" evidence="5"/>
<keyword evidence="5" id="KW-0963">Cytoplasm</keyword>
<comment type="caution">
    <text evidence="5">Lacks conserved residue(s) required for the propagation of feature annotation.</text>
</comment>
<dbReference type="GO" id="GO:0042026">
    <property type="term" value="P:protein refolding"/>
    <property type="evidence" value="ECO:0007669"/>
    <property type="project" value="UniProtKB-UniRule"/>
</dbReference>
<dbReference type="Gene3D" id="1.10.560.10">
    <property type="entry name" value="GroEL-like equatorial domain"/>
    <property type="match status" value="1"/>
</dbReference>
<comment type="subunit">
    <text evidence="5">Forms a cylinder of 14 subunits composed of two heptameric rings stacked back-to-back. Interacts with the co-chaperonin GroES.</text>
</comment>
<comment type="subcellular location">
    <subcellularLocation>
        <location evidence="5">Cytoplasm</location>
    </subcellularLocation>
</comment>
<accession>D7EAL3</accession>
<dbReference type="GO" id="GO:0016853">
    <property type="term" value="F:isomerase activity"/>
    <property type="evidence" value="ECO:0007669"/>
    <property type="project" value="UniProtKB-KW"/>
</dbReference>
<protein>
    <recommendedName>
        <fullName evidence="5">Chaperonin GroEL</fullName>
        <ecNumber evidence="5">5.6.1.7</ecNumber>
    </recommendedName>
    <alternativeName>
        <fullName evidence="5">60 kDa chaperonin</fullName>
    </alternativeName>
    <alternativeName>
        <fullName evidence="5">Chaperonin-60</fullName>
        <shortName evidence="5">Cpn60</shortName>
    </alternativeName>
</protein>
<dbReference type="InterPro" id="IPR002423">
    <property type="entry name" value="Cpn60/GroEL/TCP-1"/>
</dbReference>
<dbReference type="PANTHER" id="PTHR45633">
    <property type="entry name" value="60 KDA HEAT SHOCK PROTEIN, MITOCHONDRIAL"/>
    <property type="match status" value="1"/>
</dbReference>
<dbReference type="SUPFAM" id="SSF54849">
    <property type="entry name" value="GroEL-intermediate domain like"/>
    <property type="match status" value="1"/>
</dbReference>
<dbReference type="Pfam" id="PF00118">
    <property type="entry name" value="Cpn60_TCP1"/>
    <property type="match status" value="1"/>
</dbReference>
<evidence type="ECO:0000313" key="7">
    <source>
        <dbReference type="EMBL" id="ADI75012.1"/>
    </source>
</evidence>
<dbReference type="HOGENOM" id="CLU_016503_1_1_2"/>
<dbReference type="Gene3D" id="3.50.7.10">
    <property type="entry name" value="GroEL"/>
    <property type="match status" value="1"/>
</dbReference>
<dbReference type="NCBIfam" id="NF009487">
    <property type="entry name" value="PRK12849.1"/>
    <property type="match status" value="1"/>
</dbReference>
<dbReference type="NCBIfam" id="TIGR02348">
    <property type="entry name" value="GroEL"/>
    <property type="match status" value="1"/>
</dbReference>
<dbReference type="GO" id="GO:0051082">
    <property type="term" value="F:unfolded protein binding"/>
    <property type="evidence" value="ECO:0007669"/>
    <property type="project" value="UniProtKB-UniRule"/>
</dbReference>
<dbReference type="InterPro" id="IPR027410">
    <property type="entry name" value="TCP-1-like_intermed_sf"/>
</dbReference>
<dbReference type="EMBL" id="CP002069">
    <property type="protein sequence ID" value="ADI75012.1"/>
    <property type="molecule type" value="Genomic_DNA"/>
</dbReference>
<dbReference type="NCBIfam" id="NF009489">
    <property type="entry name" value="PRK12851.1"/>
    <property type="match status" value="1"/>
</dbReference>
<dbReference type="Gene3D" id="3.30.260.10">
    <property type="entry name" value="TCP-1-like chaperonin intermediate domain"/>
    <property type="match status" value="1"/>
</dbReference>
<dbReference type="AlphaFoldDB" id="D7EAL3"/>
<keyword evidence="8" id="KW-1185">Reference proteome</keyword>
<keyword evidence="3 5" id="KW-0067">ATP-binding</keyword>
<dbReference type="SUPFAM" id="SSF48592">
    <property type="entry name" value="GroEL equatorial domain-like"/>
    <property type="match status" value="1"/>
</dbReference>
<dbReference type="NCBIfam" id="NF000592">
    <property type="entry name" value="PRK00013.1"/>
    <property type="match status" value="1"/>
</dbReference>
<dbReference type="FunFam" id="3.50.7.10:FF:000001">
    <property type="entry name" value="60 kDa chaperonin"/>
    <property type="match status" value="1"/>
</dbReference>
<comment type="function">
    <text evidence="5">Together with its co-chaperonin GroES, plays an essential role in assisting protein folding. The GroEL-GroES system forms a nano-cage that allows encapsulation of the non-native substrate proteins and provides a physical environment optimized to promote and accelerate protein folding.</text>
</comment>
<feature type="binding site" evidence="5">
    <location>
        <begin position="86"/>
        <end position="90"/>
    </location>
    <ligand>
        <name>ATP</name>
        <dbReference type="ChEBI" id="CHEBI:30616"/>
    </ligand>
</feature>
<dbReference type="CDD" id="cd03344">
    <property type="entry name" value="GroEL"/>
    <property type="match status" value="1"/>
</dbReference>
<dbReference type="InterPro" id="IPR027409">
    <property type="entry name" value="GroEL-like_apical_dom_sf"/>
</dbReference>
<dbReference type="InterPro" id="IPR001844">
    <property type="entry name" value="Cpn60/GroEL"/>
</dbReference>
<evidence type="ECO:0000256" key="5">
    <source>
        <dbReference type="HAMAP-Rule" id="MF_00600"/>
    </source>
</evidence>
<dbReference type="GO" id="GO:0140662">
    <property type="term" value="F:ATP-dependent protein folding chaperone"/>
    <property type="evidence" value="ECO:0007669"/>
    <property type="project" value="InterPro"/>
</dbReference>
<sequence>MAAKQLLFDESARNALLTGVNKVSDTVKITLGPKGRYVVLDNSESPTITNDGVTIAKEIELKDKFENMGAKLVKEVASKTQDTTGDGTTTATLLANSMLREGIKNVTAGANPMDLKRGIDKSSKEVVQYLKDKSKDVSEREKIYQVATVSANNDEEIGSLISDAMDKAGYDGVITVEESNTLENELEFVEGMQFDRGYLSPYMVTDQEHMVCEFDDPYILITDEKINTVNQIVPALEKVANEGRPLLIIAQEIEGDAQAALVLNILRGSLRVCAVRAPGFGDEQKEMLDDIAVLTGGTVISEDKDMKVENFTEDMLGRARKCTVDDKKTTVIEGKGEKVDIDDRTSMIKSQIDSAESDRKKEKLQERLAKLTGGITIVKVGAATETELKEKKMRADDALNATKAAVEEGIVTGGGVTLYNAAKQLEDMKLEGDQQIGVSIVKRSLEEPLRQIALNSGREGAEVVARVKSESNDQFGYNAKSDEYEDLFEAGIIEPTKVIRSALQNASSIAGTVLTTEALVTEYEEEKDETPAQVIL</sequence>
<dbReference type="PRINTS" id="PR00298">
    <property type="entry name" value="CHAPERONIN60"/>
</dbReference>
<evidence type="ECO:0000256" key="3">
    <source>
        <dbReference type="ARBA" id="ARBA00022840"/>
    </source>
</evidence>
<dbReference type="Proteomes" id="UP000000391">
    <property type="component" value="Chromosome"/>
</dbReference>
<dbReference type="STRING" id="644295.Metev_2186"/>
<evidence type="ECO:0000256" key="4">
    <source>
        <dbReference type="ARBA" id="ARBA00023186"/>
    </source>
</evidence>
<dbReference type="OrthoDB" id="106945at2157"/>
<evidence type="ECO:0000256" key="6">
    <source>
        <dbReference type="RuleBase" id="RU000418"/>
    </source>
</evidence>
<reference evidence="7 8" key="1">
    <citation type="submission" date="2010-06" db="EMBL/GenBank/DDBJ databases">
        <title>Complete sequence chromosome of Methanohalobium evestigatum Z-7303.</title>
        <authorList>
            <consortium name="US DOE Joint Genome Institute"/>
            <person name="Lucas S."/>
            <person name="Copeland A."/>
            <person name="Lapidus A."/>
            <person name="Cheng J.-F."/>
            <person name="Bruce D."/>
            <person name="Goodwin L."/>
            <person name="Pitluck S."/>
            <person name="Saunders E."/>
            <person name="Detter J.C."/>
            <person name="Han C."/>
            <person name="Tapia R."/>
            <person name="Land M."/>
            <person name="Hauser L."/>
            <person name="Kyrpides N."/>
            <person name="Mikhailova N."/>
            <person name="Sieprawska-Lupa M."/>
            <person name="Whitman W.B."/>
            <person name="Anderson I."/>
            <person name="Woyke T."/>
        </authorList>
    </citation>
    <scope>NUCLEOTIDE SEQUENCE [LARGE SCALE GENOMIC DNA]</scope>
    <source>
        <strain evidence="8">ATCC BAA-1072 / DSM 3721 / NBRC 107634 / OCM 161 / Z-7303</strain>
    </source>
</reference>
<dbReference type="InterPro" id="IPR027413">
    <property type="entry name" value="GROEL-like_equatorial_sf"/>
</dbReference>
<dbReference type="PROSITE" id="PS00296">
    <property type="entry name" value="CHAPERONINS_CPN60"/>
    <property type="match status" value="1"/>
</dbReference>
<evidence type="ECO:0000256" key="2">
    <source>
        <dbReference type="ARBA" id="ARBA00022741"/>
    </source>
</evidence>
<feature type="binding site" evidence="5">
    <location>
        <position position="414"/>
    </location>
    <ligand>
        <name>ATP</name>
        <dbReference type="ChEBI" id="CHEBI:30616"/>
    </ligand>
</feature>
<dbReference type="GO" id="GO:0005524">
    <property type="term" value="F:ATP binding"/>
    <property type="evidence" value="ECO:0007669"/>
    <property type="project" value="UniProtKB-UniRule"/>
</dbReference>
<dbReference type="NCBIfam" id="NF009488">
    <property type="entry name" value="PRK12850.1"/>
    <property type="match status" value="1"/>
</dbReference>
<dbReference type="GeneID" id="9347847"/>
<feature type="binding site" evidence="5">
    <location>
        <begin position="30"/>
        <end position="33"/>
    </location>
    <ligand>
        <name>ATP</name>
        <dbReference type="ChEBI" id="CHEBI:30616"/>
    </ligand>
</feature>
<organism evidence="7 8">
    <name type="scientific">Methanohalobium evestigatum (strain ATCC BAA-1072 / DSM 3721 / NBRC 107634 / OCM 161 / Z-7303)</name>
    <dbReference type="NCBI Taxonomy" id="644295"/>
    <lineage>
        <taxon>Archaea</taxon>
        <taxon>Methanobacteriati</taxon>
        <taxon>Methanobacteriota</taxon>
        <taxon>Stenosarchaea group</taxon>
        <taxon>Methanomicrobia</taxon>
        <taxon>Methanosarcinales</taxon>
        <taxon>Methanosarcinaceae</taxon>
        <taxon>Methanohalobium</taxon>
    </lineage>
</organism>
<dbReference type="InterPro" id="IPR018370">
    <property type="entry name" value="Chaperonin_Cpn60_CS"/>
</dbReference>